<feature type="compositionally biased region" description="Basic residues" evidence="5">
    <location>
        <begin position="23"/>
        <end position="34"/>
    </location>
</feature>
<proteinExistence type="predicted"/>
<gene>
    <name evidence="7" type="ORF">MNOR_LOCUS6683</name>
</gene>
<protein>
    <recommendedName>
        <fullName evidence="6">RING-type domain-containing protein</fullName>
    </recommendedName>
</protein>
<feature type="compositionally biased region" description="Low complexity" evidence="5">
    <location>
        <begin position="35"/>
        <end position="60"/>
    </location>
</feature>
<feature type="compositionally biased region" description="Polar residues" evidence="5">
    <location>
        <begin position="64"/>
        <end position="83"/>
    </location>
</feature>
<dbReference type="Gene3D" id="3.30.40.10">
    <property type="entry name" value="Zinc/RING finger domain, C3HC4 (zinc finger)"/>
    <property type="match status" value="1"/>
</dbReference>
<evidence type="ECO:0000313" key="8">
    <source>
        <dbReference type="Proteomes" id="UP001497623"/>
    </source>
</evidence>
<dbReference type="InterPro" id="IPR013083">
    <property type="entry name" value="Znf_RING/FYVE/PHD"/>
</dbReference>
<dbReference type="Proteomes" id="UP001497623">
    <property type="component" value="Unassembled WGS sequence"/>
</dbReference>
<dbReference type="PANTHER" id="PTHR46171">
    <property type="entry name" value="GH10160P"/>
    <property type="match status" value="1"/>
</dbReference>
<evidence type="ECO:0000256" key="4">
    <source>
        <dbReference type="PROSITE-ProRule" id="PRU00175"/>
    </source>
</evidence>
<keyword evidence="8" id="KW-1185">Reference proteome</keyword>
<feature type="region of interest" description="Disordered" evidence="5">
    <location>
        <begin position="230"/>
        <end position="350"/>
    </location>
</feature>
<feature type="domain" description="RING-type" evidence="6">
    <location>
        <begin position="436"/>
        <end position="477"/>
    </location>
</feature>
<evidence type="ECO:0000256" key="1">
    <source>
        <dbReference type="ARBA" id="ARBA00022723"/>
    </source>
</evidence>
<dbReference type="GO" id="GO:0008270">
    <property type="term" value="F:zinc ion binding"/>
    <property type="evidence" value="ECO:0007669"/>
    <property type="project" value="UniProtKB-KW"/>
</dbReference>
<feature type="compositionally biased region" description="Basic residues" evidence="5">
    <location>
        <begin position="240"/>
        <end position="251"/>
    </location>
</feature>
<feature type="compositionally biased region" description="Basic residues" evidence="5">
    <location>
        <begin position="265"/>
        <end position="274"/>
    </location>
</feature>
<feature type="compositionally biased region" description="Low complexity" evidence="5">
    <location>
        <begin position="318"/>
        <end position="331"/>
    </location>
</feature>
<dbReference type="InterPro" id="IPR001841">
    <property type="entry name" value="Znf_RING"/>
</dbReference>
<dbReference type="SMART" id="SM00184">
    <property type="entry name" value="RING"/>
    <property type="match status" value="1"/>
</dbReference>
<dbReference type="Pfam" id="PF13639">
    <property type="entry name" value="zf-RING_2"/>
    <property type="match status" value="1"/>
</dbReference>
<dbReference type="GO" id="GO:0061630">
    <property type="term" value="F:ubiquitin protein ligase activity"/>
    <property type="evidence" value="ECO:0007669"/>
    <property type="project" value="TreeGrafter"/>
</dbReference>
<feature type="compositionally biased region" description="Pro residues" evidence="5">
    <location>
        <begin position="253"/>
        <end position="263"/>
    </location>
</feature>
<dbReference type="PROSITE" id="PS50089">
    <property type="entry name" value="ZF_RING_2"/>
    <property type="match status" value="1"/>
</dbReference>
<reference evidence="7 8" key="1">
    <citation type="submission" date="2024-05" db="EMBL/GenBank/DDBJ databases">
        <authorList>
            <person name="Wallberg A."/>
        </authorList>
    </citation>
    <scope>NUCLEOTIDE SEQUENCE [LARGE SCALE GENOMIC DNA]</scope>
</reference>
<evidence type="ECO:0000256" key="2">
    <source>
        <dbReference type="ARBA" id="ARBA00022771"/>
    </source>
</evidence>
<dbReference type="AlphaFoldDB" id="A0AAV2Q1B3"/>
<evidence type="ECO:0000256" key="5">
    <source>
        <dbReference type="SAM" id="MobiDB-lite"/>
    </source>
</evidence>
<dbReference type="SUPFAM" id="SSF57850">
    <property type="entry name" value="RING/U-box"/>
    <property type="match status" value="1"/>
</dbReference>
<evidence type="ECO:0000259" key="6">
    <source>
        <dbReference type="PROSITE" id="PS50089"/>
    </source>
</evidence>
<comment type="caution">
    <text evidence="7">The sequence shown here is derived from an EMBL/GenBank/DDBJ whole genome shotgun (WGS) entry which is preliminary data.</text>
</comment>
<feature type="region of interest" description="Disordered" evidence="5">
    <location>
        <begin position="161"/>
        <end position="191"/>
    </location>
</feature>
<dbReference type="EMBL" id="CAXKWB010002793">
    <property type="protein sequence ID" value="CAL4067735.1"/>
    <property type="molecule type" value="Genomic_DNA"/>
</dbReference>
<evidence type="ECO:0000313" key="7">
    <source>
        <dbReference type="EMBL" id="CAL4067735.1"/>
    </source>
</evidence>
<dbReference type="GO" id="GO:0016567">
    <property type="term" value="P:protein ubiquitination"/>
    <property type="evidence" value="ECO:0007669"/>
    <property type="project" value="TreeGrafter"/>
</dbReference>
<feature type="compositionally biased region" description="Pro residues" evidence="5">
    <location>
        <begin position="333"/>
        <end position="349"/>
    </location>
</feature>
<feature type="region of interest" description="Disordered" evidence="5">
    <location>
        <begin position="15"/>
        <end position="83"/>
    </location>
</feature>
<dbReference type="FunFam" id="3.30.40.10:FF:000024">
    <property type="entry name" value="RING finger protein 44 isoform X1"/>
    <property type="match status" value="1"/>
</dbReference>
<accession>A0AAV2Q1B3</accession>
<name>A0AAV2Q1B3_MEGNR</name>
<keyword evidence="2 4" id="KW-0863">Zinc-finger</keyword>
<keyword evidence="3" id="KW-0862">Zinc</keyword>
<dbReference type="PANTHER" id="PTHR46171:SF3">
    <property type="entry name" value="GH10160P"/>
    <property type="match status" value="1"/>
</dbReference>
<sequence>MLLYIPVPVSVAMSGVNQGGHTTSHHQYQHHHHQQQQQQQQVQQQQQQQPPQHTPQQPVHASVHRQQQQQPSARTNSTTSTHQPLCGAATALTQTSHHAPPHISQPHQLGGAAGGNYGNVTRLHHCNMHSFLCNNPALHHQYQIGSGCLGPQHHYPPLVPPQHHAGNAPLLGPAPNTAPTQLMGGGGPPHGAASLYGGGPAMGVAAPQTVPPHLAATVQGQLSAATPQNMAVGVPPQLPPHHHHHQHHHHQQPAPPLVTPFPTHPHLHHLHHLHAPSGSSGATRGGSVDMLGRGLYRGPGQGHVIGRLRGPRGGNGSSIGSSRRSSSSWRGNPMPPTAPPPPPPPPPLPNAAAAAATYPGILLHFLAMLSHPSLHHYSVVDPVPAEAPDTENYEALLHLAERLGEAKPRGLIKTVIDQLPSYRYTGEKCDTKQTTCVICMSDFEIRQMLRVLPCLHEFHTKCVDKWLKSNRTCPICRGDASEFLKETPSAE</sequence>
<evidence type="ECO:0000256" key="3">
    <source>
        <dbReference type="ARBA" id="ARBA00022833"/>
    </source>
</evidence>
<organism evidence="7 8">
    <name type="scientific">Meganyctiphanes norvegica</name>
    <name type="common">Northern krill</name>
    <name type="synonym">Thysanopoda norvegica</name>
    <dbReference type="NCBI Taxonomy" id="48144"/>
    <lineage>
        <taxon>Eukaryota</taxon>
        <taxon>Metazoa</taxon>
        <taxon>Ecdysozoa</taxon>
        <taxon>Arthropoda</taxon>
        <taxon>Crustacea</taxon>
        <taxon>Multicrustacea</taxon>
        <taxon>Malacostraca</taxon>
        <taxon>Eumalacostraca</taxon>
        <taxon>Eucarida</taxon>
        <taxon>Euphausiacea</taxon>
        <taxon>Euphausiidae</taxon>
        <taxon>Meganyctiphanes</taxon>
    </lineage>
</organism>
<keyword evidence="1" id="KW-0479">Metal-binding</keyword>